<accession>A0A224Z273</accession>
<dbReference type="EMBL" id="GFPF01009046">
    <property type="protein sequence ID" value="MAA20192.1"/>
    <property type="molecule type" value="Transcribed_RNA"/>
</dbReference>
<protein>
    <submittedName>
        <fullName evidence="1">Uncharacterized protein</fullName>
    </submittedName>
</protein>
<name>A0A224Z273_9ACAR</name>
<reference evidence="1" key="1">
    <citation type="journal article" date="2017" name="Parasit. Vectors">
        <title>Sialotranscriptomics of Rhipicephalus zambeziensis reveals intricate expression profiles of secretory proteins and suggests tight temporal transcriptional regulation during blood-feeding.</title>
        <authorList>
            <person name="de Castro M.H."/>
            <person name="de Klerk D."/>
            <person name="Pienaar R."/>
            <person name="Rees D.J.G."/>
            <person name="Mans B.J."/>
        </authorList>
    </citation>
    <scope>NUCLEOTIDE SEQUENCE</scope>
    <source>
        <tissue evidence="1">Salivary glands</tissue>
    </source>
</reference>
<sequence length="106" mass="11862">MNRDQILGALGLAGVVKAIAYLANNNRAYLMLCPDREMAQSDSSLHHSFVAVSFLSDRQGQVRIKAGGRACMGAAMLIFNHSYRRLLIQQLKKYDVNAMKNKQITY</sequence>
<dbReference type="AlphaFoldDB" id="A0A224Z273"/>
<proteinExistence type="predicted"/>
<organism evidence="1">
    <name type="scientific">Rhipicephalus zambeziensis</name>
    <dbReference type="NCBI Taxonomy" id="60191"/>
    <lineage>
        <taxon>Eukaryota</taxon>
        <taxon>Metazoa</taxon>
        <taxon>Ecdysozoa</taxon>
        <taxon>Arthropoda</taxon>
        <taxon>Chelicerata</taxon>
        <taxon>Arachnida</taxon>
        <taxon>Acari</taxon>
        <taxon>Parasitiformes</taxon>
        <taxon>Ixodida</taxon>
        <taxon>Ixodoidea</taxon>
        <taxon>Ixodidae</taxon>
        <taxon>Rhipicephalinae</taxon>
        <taxon>Rhipicephalus</taxon>
        <taxon>Rhipicephalus</taxon>
    </lineage>
</organism>
<evidence type="ECO:0000313" key="1">
    <source>
        <dbReference type="EMBL" id="MAA20192.1"/>
    </source>
</evidence>